<keyword evidence="1" id="KW-1133">Transmembrane helix</keyword>
<dbReference type="AlphaFoldDB" id="A0A5N6YX49"/>
<reference evidence="3" key="1">
    <citation type="submission" date="2019-04" db="EMBL/GenBank/DDBJ databases">
        <title>Friends and foes A comparative genomics studyof 23 Aspergillus species from section Flavi.</title>
        <authorList>
            <consortium name="DOE Joint Genome Institute"/>
            <person name="Kjaerbolling I."/>
            <person name="Vesth T."/>
            <person name="Frisvad J.C."/>
            <person name="Nybo J.L."/>
            <person name="Theobald S."/>
            <person name="Kildgaard S."/>
            <person name="Isbrandt T."/>
            <person name="Kuo A."/>
            <person name="Sato A."/>
            <person name="Lyhne E.K."/>
            <person name="Kogle M.E."/>
            <person name="Wiebenga A."/>
            <person name="Kun R.S."/>
            <person name="Lubbers R.J."/>
            <person name="Makela M.R."/>
            <person name="Barry K."/>
            <person name="Chovatia M."/>
            <person name="Clum A."/>
            <person name="Daum C."/>
            <person name="Haridas S."/>
            <person name="He G."/>
            <person name="LaButti K."/>
            <person name="Lipzen A."/>
            <person name="Mondo S."/>
            <person name="Riley R."/>
            <person name="Salamov A."/>
            <person name="Simmons B.A."/>
            <person name="Magnuson J.K."/>
            <person name="Henrissat B."/>
            <person name="Mortensen U.H."/>
            <person name="Larsen T.O."/>
            <person name="Devries R.P."/>
            <person name="Grigoriev I.V."/>
            <person name="Machida M."/>
            <person name="Baker S.E."/>
            <person name="Andersen M.R."/>
        </authorList>
    </citation>
    <scope>NUCLEOTIDE SEQUENCE [LARGE SCALE GENOMIC DNA]</scope>
    <source>
        <strain evidence="3">CBS 553.77</strain>
    </source>
</reference>
<sequence>MGTTGGGSSKAWDKDKYGRAEATVGGIYLVSLVLIMVAGFLHILQLSSFDFAPKDPFSSPISNAYPYVEPPLFPFLFVLYLTFFFPPHISR</sequence>
<name>A0A5N6YX49_9EURO</name>
<organism evidence="2 3">
    <name type="scientific">Aspergillus coremiiformis</name>
    <dbReference type="NCBI Taxonomy" id="138285"/>
    <lineage>
        <taxon>Eukaryota</taxon>
        <taxon>Fungi</taxon>
        <taxon>Dikarya</taxon>
        <taxon>Ascomycota</taxon>
        <taxon>Pezizomycotina</taxon>
        <taxon>Eurotiomycetes</taxon>
        <taxon>Eurotiomycetidae</taxon>
        <taxon>Eurotiales</taxon>
        <taxon>Aspergillaceae</taxon>
        <taxon>Aspergillus</taxon>
        <taxon>Aspergillus subgen. Circumdati</taxon>
    </lineage>
</organism>
<dbReference type="EMBL" id="ML739363">
    <property type="protein sequence ID" value="KAE8348989.1"/>
    <property type="molecule type" value="Genomic_DNA"/>
</dbReference>
<accession>A0A5N6YX49</accession>
<feature type="transmembrane region" description="Helical" evidence="1">
    <location>
        <begin position="24"/>
        <end position="44"/>
    </location>
</feature>
<proteinExistence type="predicted"/>
<keyword evidence="3" id="KW-1185">Reference proteome</keyword>
<keyword evidence="1" id="KW-0472">Membrane</keyword>
<evidence type="ECO:0000313" key="2">
    <source>
        <dbReference type="EMBL" id="KAE8348989.1"/>
    </source>
</evidence>
<evidence type="ECO:0000313" key="3">
    <source>
        <dbReference type="Proteomes" id="UP000327118"/>
    </source>
</evidence>
<dbReference type="Proteomes" id="UP000327118">
    <property type="component" value="Unassembled WGS sequence"/>
</dbReference>
<protein>
    <submittedName>
        <fullName evidence="2">Uncharacterized protein</fullName>
    </submittedName>
</protein>
<evidence type="ECO:0000256" key="1">
    <source>
        <dbReference type="SAM" id="Phobius"/>
    </source>
</evidence>
<feature type="transmembrane region" description="Helical" evidence="1">
    <location>
        <begin position="64"/>
        <end position="85"/>
    </location>
</feature>
<keyword evidence="1" id="KW-0812">Transmembrane</keyword>
<gene>
    <name evidence="2" type="ORF">BDV28DRAFT_71868</name>
</gene>